<dbReference type="RefSeq" id="WP_123215871.1">
    <property type="nucleotide sequence ID" value="NZ_RJTM01000071.1"/>
</dbReference>
<reference evidence="1 2" key="1">
    <citation type="submission" date="2018-10" db="EMBL/GenBank/DDBJ databases">
        <title>Sinomicrobium pectinilyticum sp. nov., a pectinase-producing bacterium isolated from alkaline and saline soil, and emended description of the genus Sinomicrobium.</title>
        <authorList>
            <person name="Cheng B."/>
            <person name="Li C."/>
            <person name="Lai Q."/>
            <person name="Du M."/>
            <person name="Shao Z."/>
            <person name="Xu P."/>
            <person name="Yang C."/>
        </authorList>
    </citation>
    <scope>NUCLEOTIDE SEQUENCE [LARGE SCALE GENOMIC DNA]</scope>
    <source>
        <strain evidence="1 2">5DNS001</strain>
    </source>
</reference>
<protein>
    <submittedName>
        <fullName evidence="1">Uncharacterized protein</fullName>
    </submittedName>
</protein>
<comment type="caution">
    <text evidence="1">The sequence shown here is derived from an EMBL/GenBank/DDBJ whole genome shotgun (WGS) entry which is preliminary data.</text>
</comment>
<dbReference type="AlphaFoldDB" id="A0A3N0EJ29"/>
<dbReference type="Proteomes" id="UP000267469">
    <property type="component" value="Unassembled WGS sequence"/>
</dbReference>
<evidence type="ECO:0000313" key="2">
    <source>
        <dbReference type="Proteomes" id="UP000267469"/>
    </source>
</evidence>
<accession>A0A3N0EJ29</accession>
<proteinExistence type="predicted"/>
<name>A0A3N0EJ29_SINP1</name>
<dbReference type="EMBL" id="RJTM01000071">
    <property type="protein sequence ID" value="RNL87727.1"/>
    <property type="molecule type" value="Genomic_DNA"/>
</dbReference>
<dbReference type="OrthoDB" id="1445399at2"/>
<evidence type="ECO:0000313" key="1">
    <source>
        <dbReference type="EMBL" id="RNL87727.1"/>
    </source>
</evidence>
<sequence>MDRNGLLNIYEQYYRNGKKYGFYLRESTWQSIGQVLFIVGIREGDGLRGNPPYFNNPKVYVKLYYANSIGEIDDSTRYRIIRIMDGGTYRYQPVDRSFTMLPRR</sequence>
<gene>
    <name evidence="1" type="ORF">ED312_10015</name>
</gene>
<organism evidence="1 2">
    <name type="scientific">Sinomicrobium pectinilyticum</name>
    <dbReference type="NCBI Taxonomy" id="1084421"/>
    <lineage>
        <taxon>Bacteria</taxon>
        <taxon>Pseudomonadati</taxon>
        <taxon>Bacteroidota</taxon>
        <taxon>Flavobacteriia</taxon>
        <taxon>Flavobacteriales</taxon>
        <taxon>Flavobacteriaceae</taxon>
        <taxon>Sinomicrobium</taxon>
    </lineage>
</organism>
<keyword evidence="2" id="KW-1185">Reference proteome</keyword>